<dbReference type="AlphaFoldDB" id="A0A7J8CPS5"/>
<gene>
    <name evidence="3" type="ORF">HJG59_002256</name>
</gene>
<reference evidence="3 4" key="1">
    <citation type="journal article" date="2020" name="Nature">
        <title>Six reference-quality genomes reveal evolution of bat adaptations.</title>
        <authorList>
            <person name="Jebb D."/>
            <person name="Huang Z."/>
            <person name="Pippel M."/>
            <person name="Hughes G.M."/>
            <person name="Lavrichenko K."/>
            <person name="Devanna P."/>
            <person name="Winkler S."/>
            <person name="Jermiin L.S."/>
            <person name="Skirmuntt E.C."/>
            <person name="Katzourakis A."/>
            <person name="Burkitt-Gray L."/>
            <person name="Ray D.A."/>
            <person name="Sullivan K.A.M."/>
            <person name="Roscito J.G."/>
            <person name="Kirilenko B.M."/>
            <person name="Davalos L.M."/>
            <person name="Corthals A.P."/>
            <person name="Power M.L."/>
            <person name="Jones G."/>
            <person name="Ransome R.D."/>
            <person name="Dechmann D.K.N."/>
            <person name="Locatelli A.G."/>
            <person name="Puechmaille S.J."/>
            <person name="Fedrigo O."/>
            <person name="Jarvis E.D."/>
            <person name="Hiller M."/>
            <person name="Vernes S.C."/>
            <person name="Myers E.W."/>
            <person name="Teeling E.C."/>
        </authorList>
    </citation>
    <scope>NUCLEOTIDE SEQUENCE [LARGE SCALE GENOMIC DNA]</scope>
    <source>
        <strain evidence="3">MMolMol1</strain>
        <tissue evidence="3">Muscle</tissue>
    </source>
</reference>
<feature type="coiled-coil region" evidence="1">
    <location>
        <begin position="14"/>
        <end position="41"/>
    </location>
</feature>
<evidence type="ECO:0000313" key="4">
    <source>
        <dbReference type="Proteomes" id="UP000550707"/>
    </source>
</evidence>
<protein>
    <submittedName>
        <fullName evidence="3">Coiled-coil domain containing 190</fullName>
    </submittedName>
</protein>
<sequence>MQGAGGRTVRGRLHKQLDLELKQAKQAEARLSQHLQRLEQTYRYQLRMLSWEQRQLQGHLQRLQLEIIQKRGSSYLGNGIQKRPGAAPQRPPQGGEPGVPRAPAGRALATTTPQEVHRAGSQGPPPCHTGLEDPADSKEPSMSQGCAPSRVPEEPPADQAAPTDAPDPGPGPAGGRGEAQGDEAGSEDGNLQPDLRNEEHVSPRAPACAGHLSGQASAASYLELSAKAANAHYLRHRVPPEFERLLSIAEIFGHRDPATQSGPASAPPPL</sequence>
<feature type="region of interest" description="Disordered" evidence="2">
    <location>
        <begin position="76"/>
        <end position="215"/>
    </location>
</feature>
<dbReference type="PANTHER" id="PTHR36871">
    <property type="entry name" value="COILED-COIL DOMAIN-CONTAINING PROTEIN 190"/>
    <property type="match status" value="1"/>
</dbReference>
<dbReference type="EMBL" id="JACASF010000020">
    <property type="protein sequence ID" value="KAF6412867.1"/>
    <property type="molecule type" value="Genomic_DNA"/>
</dbReference>
<evidence type="ECO:0000313" key="3">
    <source>
        <dbReference type="EMBL" id="KAF6412867.1"/>
    </source>
</evidence>
<accession>A0A7J8CPS5</accession>
<keyword evidence="1" id="KW-0175">Coiled coil</keyword>
<comment type="caution">
    <text evidence="3">The sequence shown here is derived from an EMBL/GenBank/DDBJ whole genome shotgun (WGS) entry which is preliminary data.</text>
</comment>
<dbReference type="InterPro" id="IPR031525">
    <property type="entry name" value="CC190"/>
</dbReference>
<proteinExistence type="predicted"/>
<name>A0A7J8CPS5_MOLMO</name>
<keyword evidence="4" id="KW-1185">Reference proteome</keyword>
<evidence type="ECO:0000256" key="2">
    <source>
        <dbReference type="SAM" id="MobiDB-lite"/>
    </source>
</evidence>
<evidence type="ECO:0000256" key="1">
    <source>
        <dbReference type="SAM" id="Coils"/>
    </source>
</evidence>
<dbReference type="Proteomes" id="UP000550707">
    <property type="component" value="Unassembled WGS sequence"/>
</dbReference>
<organism evidence="3 4">
    <name type="scientific">Molossus molossus</name>
    <name type="common">Pallas' mastiff bat</name>
    <name type="synonym">Vespertilio molossus</name>
    <dbReference type="NCBI Taxonomy" id="27622"/>
    <lineage>
        <taxon>Eukaryota</taxon>
        <taxon>Metazoa</taxon>
        <taxon>Chordata</taxon>
        <taxon>Craniata</taxon>
        <taxon>Vertebrata</taxon>
        <taxon>Euteleostomi</taxon>
        <taxon>Mammalia</taxon>
        <taxon>Eutheria</taxon>
        <taxon>Laurasiatheria</taxon>
        <taxon>Chiroptera</taxon>
        <taxon>Yangochiroptera</taxon>
        <taxon>Molossidae</taxon>
        <taxon>Molossus</taxon>
    </lineage>
</organism>
<dbReference type="PANTHER" id="PTHR36871:SF1">
    <property type="entry name" value="COILED-COIL DOMAIN-CONTAINING PROTEIN 190"/>
    <property type="match status" value="1"/>
</dbReference>
<dbReference type="Pfam" id="PF15768">
    <property type="entry name" value="CC190"/>
    <property type="match status" value="2"/>
</dbReference>